<accession>E4RRF1</accession>
<evidence type="ECO:0000256" key="1">
    <source>
        <dbReference type="SAM" id="Phobius"/>
    </source>
</evidence>
<proteinExistence type="predicted"/>
<dbReference type="InterPro" id="IPR002123">
    <property type="entry name" value="Plipid/glycerol_acylTrfase"/>
</dbReference>
<organism evidence="3 4">
    <name type="scientific">Leadbetterella byssophila (strain DSM 17132 / JCM 16389 / KACC 11308 / NBRC 106382 / 4M15)</name>
    <dbReference type="NCBI Taxonomy" id="649349"/>
    <lineage>
        <taxon>Bacteria</taxon>
        <taxon>Pseudomonadati</taxon>
        <taxon>Bacteroidota</taxon>
        <taxon>Cytophagia</taxon>
        <taxon>Cytophagales</taxon>
        <taxon>Leadbetterellaceae</taxon>
        <taxon>Leadbetterella</taxon>
    </lineage>
</organism>
<dbReference type="GO" id="GO:0008654">
    <property type="term" value="P:phospholipid biosynthetic process"/>
    <property type="evidence" value="ECO:0007669"/>
    <property type="project" value="TreeGrafter"/>
</dbReference>
<evidence type="ECO:0000313" key="4">
    <source>
        <dbReference type="Proteomes" id="UP000007435"/>
    </source>
</evidence>
<feature type="domain" description="Phospholipid/glycerol acyltransferase" evidence="2">
    <location>
        <begin position="35"/>
        <end position="160"/>
    </location>
</feature>
<reference key="1">
    <citation type="submission" date="2010-11" db="EMBL/GenBank/DDBJ databases">
        <title>The complete genome of Leadbetterella byssophila DSM 17132.</title>
        <authorList>
            <consortium name="US DOE Joint Genome Institute (JGI-PGF)"/>
            <person name="Lucas S."/>
            <person name="Copeland A."/>
            <person name="Lapidus A."/>
            <person name="Glavina del Rio T."/>
            <person name="Dalin E."/>
            <person name="Tice H."/>
            <person name="Bruce D."/>
            <person name="Goodwin L."/>
            <person name="Pitluck S."/>
            <person name="Kyrpides N."/>
            <person name="Mavromatis K."/>
            <person name="Ivanova N."/>
            <person name="Teshima H."/>
            <person name="Brettin T."/>
            <person name="Detter J.C."/>
            <person name="Han C."/>
            <person name="Tapia R."/>
            <person name="Land M."/>
            <person name="Hauser L."/>
            <person name="Markowitz V."/>
            <person name="Cheng J.-F."/>
            <person name="Hugenholtz P."/>
            <person name="Woyke T."/>
            <person name="Wu D."/>
            <person name="Tindall B."/>
            <person name="Pomrenke H.G."/>
            <person name="Brambilla E."/>
            <person name="Klenk H.-P."/>
            <person name="Eisen J.A."/>
        </authorList>
    </citation>
    <scope>NUCLEOTIDE SEQUENCE [LARGE SCALE GENOMIC DNA]</scope>
    <source>
        <strain>DSM 17132</strain>
    </source>
</reference>
<keyword evidence="3" id="KW-0012">Acyltransferase</keyword>
<dbReference type="KEGG" id="lby:Lbys_2822"/>
<protein>
    <submittedName>
        <fullName evidence="3">Phospholipid/glycerol acyltransferase</fullName>
    </submittedName>
</protein>
<feature type="transmembrane region" description="Helical" evidence="1">
    <location>
        <begin position="219"/>
        <end position="239"/>
    </location>
</feature>
<dbReference type="RefSeq" id="WP_013409516.1">
    <property type="nucleotide sequence ID" value="NC_014655.1"/>
</dbReference>
<keyword evidence="1" id="KW-0472">Membrane</keyword>
<feature type="transmembrane region" description="Helical" evidence="1">
    <location>
        <begin position="251"/>
        <end position="275"/>
    </location>
</feature>
<dbReference type="SMART" id="SM00563">
    <property type="entry name" value="PlsC"/>
    <property type="match status" value="1"/>
</dbReference>
<dbReference type="GO" id="GO:0004366">
    <property type="term" value="F:glycerol-3-phosphate O-acyltransferase activity"/>
    <property type="evidence" value="ECO:0007669"/>
    <property type="project" value="TreeGrafter"/>
</dbReference>
<dbReference type="OrthoDB" id="9806008at2"/>
<sequence length="276" mass="31915">MLYRFLKVYVGFILKFFIKDIKITGKENIPKDGAVIFAAFHPNSFLDAILLDCLVDRPIWSLARGDAFKREWVKNLLTKLYMMPIYRISEGKENLDKNDETFDKCSQVFREKGQVLIFSEGLCKNQTELLPLKKGTARLALQSWDEGIDVSVIPTALNYDQFTSIGKTIILNFEEPITKDEFEEIGVSGANVVKFNQKLKNKLENAVSRDFSFSTWRRLLYYPLYLLHCPVYGLLRIFVRSKTRGTVFFDSIYLALLIIVLPLYWLLIGTVLYSLC</sequence>
<keyword evidence="3" id="KW-0808">Transferase</keyword>
<dbReference type="AlphaFoldDB" id="E4RRF1"/>
<dbReference type="PANTHER" id="PTHR31605:SF0">
    <property type="entry name" value="GLYCEROL-3-PHOSPHATE O-ACYLTRANSFERASE 1"/>
    <property type="match status" value="1"/>
</dbReference>
<dbReference type="STRING" id="649349.Lbys_2822"/>
<evidence type="ECO:0000313" key="3">
    <source>
        <dbReference type="EMBL" id="ADQ18484.1"/>
    </source>
</evidence>
<dbReference type="Proteomes" id="UP000007435">
    <property type="component" value="Chromosome"/>
</dbReference>
<evidence type="ECO:0000259" key="2">
    <source>
        <dbReference type="SMART" id="SM00563"/>
    </source>
</evidence>
<name>E4RRF1_LEAB4</name>
<keyword evidence="1" id="KW-1133">Transmembrane helix</keyword>
<dbReference type="Pfam" id="PF01553">
    <property type="entry name" value="Acyltransferase"/>
    <property type="match status" value="1"/>
</dbReference>
<dbReference type="SUPFAM" id="SSF69593">
    <property type="entry name" value="Glycerol-3-phosphate (1)-acyltransferase"/>
    <property type="match status" value="1"/>
</dbReference>
<keyword evidence="1" id="KW-0812">Transmembrane</keyword>
<keyword evidence="4" id="KW-1185">Reference proteome</keyword>
<dbReference type="PANTHER" id="PTHR31605">
    <property type="entry name" value="GLYCEROL-3-PHOSPHATE O-ACYLTRANSFERASE 1"/>
    <property type="match status" value="1"/>
</dbReference>
<reference evidence="3 4" key="2">
    <citation type="journal article" date="2011" name="Stand. Genomic Sci.">
        <title>Complete genome sequence of Leadbetterella byssophila type strain (4M15).</title>
        <authorList>
            <person name="Abt B."/>
            <person name="Teshima H."/>
            <person name="Lucas S."/>
            <person name="Lapidus A."/>
            <person name="Del Rio T.G."/>
            <person name="Nolan M."/>
            <person name="Tice H."/>
            <person name="Cheng J.F."/>
            <person name="Pitluck S."/>
            <person name="Liolios K."/>
            <person name="Pagani I."/>
            <person name="Ivanova N."/>
            <person name="Mavromatis K."/>
            <person name="Pati A."/>
            <person name="Tapia R."/>
            <person name="Han C."/>
            <person name="Goodwin L."/>
            <person name="Chen A."/>
            <person name="Palaniappan K."/>
            <person name="Land M."/>
            <person name="Hauser L."/>
            <person name="Chang Y.J."/>
            <person name="Jeffries C.D."/>
            <person name="Rohde M."/>
            <person name="Goker M."/>
            <person name="Tindall B.J."/>
            <person name="Detter J.C."/>
            <person name="Woyke T."/>
            <person name="Bristow J."/>
            <person name="Eisen J.A."/>
            <person name="Markowitz V."/>
            <person name="Hugenholtz P."/>
            <person name="Klenk H.P."/>
            <person name="Kyrpides N.C."/>
        </authorList>
    </citation>
    <scope>NUCLEOTIDE SEQUENCE [LARGE SCALE GENOMIC DNA]</scope>
    <source>
        <strain evidence="4">DSM 17132 / JCM 16389 / KACC 11308 / NBRC 106382 / 4M15</strain>
    </source>
</reference>
<dbReference type="EMBL" id="CP002305">
    <property type="protein sequence ID" value="ADQ18484.1"/>
    <property type="molecule type" value="Genomic_DNA"/>
</dbReference>
<dbReference type="InterPro" id="IPR052744">
    <property type="entry name" value="GPAT/DAPAT"/>
</dbReference>
<dbReference type="GO" id="GO:0016287">
    <property type="term" value="F:glycerone-phosphate O-acyltransferase activity"/>
    <property type="evidence" value="ECO:0007669"/>
    <property type="project" value="TreeGrafter"/>
</dbReference>
<gene>
    <name evidence="3" type="ordered locus">Lbys_2822</name>
</gene>
<dbReference type="eggNOG" id="COG0204">
    <property type="taxonomic scope" value="Bacteria"/>
</dbReference>
<dbReference type="HOGENOM" id="CLU_047487_0_0_10"/>